<organism evidence="2 3">
    <name type="scientific">Barrientosiimonas humi</name>
    <dbReference type="NCBI Taxonomy" id="999931"/>
    <lineage>
        <taxon>Bacteria</taxon>
        <taxon>Bacillati</taxon>
        <taxon>Actinomycetota</taxon>
        <taxon>Actinomycetes</taxon>
        <taxon>Micrococcales</taxon>
        <taxon>Dermacoccaceae</taxon>
        <taxon>Barrientosiimonas</taxon>
    </lineage>
</organism>
<evidence type="ECO:0000256" key="1">
    <source>
        <dbReference type="SAM" id="Phobius"/>
    </source>
</evidence>
<comment type="caution">
    <text evidence="2">The sequence shown here is derived from an EMBL/GenBank/DDBJ whole genome shotgun (WGS) entry which is preliminary data.</text>
</comment>
<gene>
    <name evidence="2" type="ORF">FB554_1987</name>
</gene>
<keyword evidence="1" id="KW-0472">Membrane</keyword>
<keyword evidence="1" id="KW-0812">Transmembrane</keyword>
<name>A0A542XDA6_9MICO</name>
<dbReference type="EMBL" id="VFOK01000001">
    <property type="protein sequence ID" value="TQL33833.1"/>
    <property type="molecule type" value="Genomic_DNA"/>
</dbReference>
<evidence type="ECO:0000313" key="3">
    <source>
        <dbReference type="Proteomes" id="UP000318336"/>
    </source>
</evidence>
<sequence>MTSPAPAPPGPSPLTSLRITMGALLVSPVILTLMITFVLWPNRDPLPWWPVLAVFAATAAGFLLAQLMGYTKRPVARKTPEERGRASLERFRAELILRFALTETPIVISIVLAFIVRNPIPLYAGASLGILSLAWHAWPATRLIDEADARYSAADGRPAYLKDALAGRAVTSA</sequence>
<feature type="transmembrane region" description="Helical" evidence="1">
    <location>
        <begin position="46"/>
        <end position="68"/>
    </location>
</feature>
<keyword evidence="1" id="KW-1133">Transmembrane helix</keyword>
<evidence type="ECO:0000313" key="2">
    <source>
        <dbReference type="EMBL" id="TQL33833.1"/>
    </source>
</evidence>
<dbReference type="RefSeq" id="WP_142005804.1">
    <property type="nucleotide sequence ID" value="NZ_CAJTBP010000001.1"/>
</dbReference>
<dbReference type="OrthoDB" id="5196235at2"/>
<dbReference type="AlphaFoldDB" id="A0A542XDA6"/>
<feature type="transmembrane region" description="Helical" evidence="1">
    <location>
        <begin position="21"/>
        <end position="40"/>
    </location>
</feature>
<accession>A0A542XDA6</accession>
<proteinExistence type="predicted"/>
<feature type="transmembrane region" description="Helical" evidence="1">
    <location>
        <begin position="95"/>
        <end position="116"/>
    </location>
</feature>
<dbReference type="Proteomes" id="UP000318336">
    <property type="component" value="Unassembled WGS sequence"/>
</dbReference>
<protein>
    <submittedName>
        <fullName evidence="2">Uncharacterized protein</fullName>
    </submittedName>
</protein>
<reference evidence="2 3" key="1">
    <citation type="submission" date="2019-06" db="EMBL/GenBank/DDBJ databases">
        <title>Sequencing the genomes of 1000 actinobacteria strains.</title>
        <authorList>
            <person name="Klenk H.-P."/>
        </authorList>
    </citation>
    <scope>NUCLEOTIDE SEQUENCE [LARGE SCALE GENOMIC DNA]</scope>
    <source>
        <strain evidence="2 3">DSM 24617</strain>
    </source>
</reference>
<keyword evidence="3" id="KW-1185">Reference proteome</keyword>